<accession>A0ABS7X4I5</accession>
<keyword evidence="3" id="KW-0472">Membrane</keyword>
<dbReference type="PROSITE" id="PS51755">
    <property type="entry name" value="OMPR_PHOB"/>
    <property type="match status" value="1"/>
</dbReference>
<protein>
    <submittedName>
        <fullName evidence="5">Winged helix-turn-helix domain-containing protein</fullName>
    </submittedName>
</protein>
<dbReference type="Gene3D" id="2.120.10.30">
    <property type="entry name" value="TolB, C-terminal domain"/>
    <property type="match status" value="1"/>
</dbReference>
<evidence type="ECO:0000256" key="1">
    <source>
        <dbReference type="ARBA" id="ARBA00023125"/>
    </source>
</evidence>
<dbReference type="SMART" id="SM00862">
    <property type="entry name" value="Trans_reg_C"/>
    <property type="match status" value="1"/>
</dbReference>
<dbReference type="InterPro" id="IPR016032">
    <property type="entry name" value="Sig_transdc_resp-reg_C-effctor"/>
</dbReference>
<evidence type="ECO:0000313" key="5">
    <source>
        <dbReference type="EMBL" id="MBZ9610448.1"/>
    </source>
</evidence>
<keyword evidence="1 2" id="KW-0238">DNA-binding</keyword>
<evidence type="ECO:0000259" key="4">
    <source>
        <dbReference type="PROSITE" id="PS51755"/>
    </source>
</evidence>
<dbReference type="PANTHER" id="PTHR36842:SF1">
    <property type="entry name" value="PROTEIN TOLB"/>
    <property type="match status" value="1"/>
</dbReference>
<dbReference type="EMBL" id="JAERPS020000001">
    <property type="protein sequence ID" value="MBZ9610448.1"/>
    <property type="molecule type" value="Genomic_DNA"/>
</dbReference>
<dbReference type="InterPro" id="IPR001867">
    <property type="entry name" value="OmpR/PhoB-type_DNA-bd"/>
</dbReference>
<dbReference type="PANTHER" id="PTHR36842">
    <property type="entry name" value="PROTEIN TOLB HOMOLOG"/>
    <property type="match status" value="1"/>
</dbReference>
<dbReference type="Proteomes" id="UP000663814">
    <property type="component" value="Unassembled WGS sequence"/>
</dbReference>
<keyword evidence="6" id="KW-1185">Reference proteome</keyword>
<evidence type="ECO:0000313" key="6">
    <source>
        <dbReference type="Proteomes" id="UP000663814"/>
    </source>
</evidence>
<feature type="DNA-binding region" description="OmpR/PhoB-type" evidence="2">
    <location>
        <begin position="1"/>
        <end position="98"/>
    </location>
</feature>
<organism evidence="5 6">
    <name type="scientific">Rheinheimera maricola</name>
    <dbReference type="NCBI Taxonomy" id="2793282"/>
    <lineage>
        <taxon>Bacteria</taxon>
        <taxon>Pseudomonadati</taxon>
        <taxon>Pseudomonadota</taxon>
        <taxon>Gammaproteobacteria</taxon>
        <taxon>Chromatiales</taxon>
        <taxon>Chromatiaceae</taxon>
        <taxon>Rheinheimera</taxon>
    </lineage>
</organism>
<dbReference type="SUPFAM" id="SSF46894">
    <property type="entry name" value="C-terminal effector domain of the bipartite response regulators"/>
    <property type="match status" value="1"/>
</dbReference>
<proteinExistence type="predicted"/>
<reference evidence="5 6" key="1">
    <citation type="submission" date="2021-08" db="EMBL/GenBank/DDBJ databases">
        <title>Rheinheimera aquimaris sp. nov., isolated from seawater of the East Sea in Korea.</title>
        <authorList>
            <person name="Kim K.H."/>
            <person name="Wenting R."/>
            <person name="Kim K.R."/>
            <person name="Jeon C.O."/>
        </authorList>
    </citation>
    <scope>NUCLEOTIDE SEQUENCE [LARGE SCALE GENOMIC DNA]</scope>
    <source>
        <strain evidence="5 6">MA-13</strain>
    </source>
</reference>
<comment type="caution">
    <text evidence="5">The sequence shown here is derived from an EMBL/GenBank/DDBJ whole genome shotgun (WGS) entry which is preliminary data.</text>
</comment>
<keyword evidence="3" id="KW-0812">Transmembrane</keyword>
<dbReference type="SUPFAM" id="SSF82171">
    <property type="entry name" value="DPP6 N-terminal domain-like"/>
    <property type="match status" value="1"/>
</dbReference>
<evidence type="ECO:0000256" key="3">
    <source>
        <dbReference type="SAM" id="Phobius"/>
    </source>
</evidence>
<sequence>MRWQIEGFVFCDQQQSLTNQGTVQQLEPILVALLAYFCQQPDKIISRDELIAAVWLGRTVTDSAVNRAITKLRRCLADDVKTPKFIATFPKKGYKFIAVAHRITPAPATVLQPVNTDQSAFSARRQTAAKWLLYIVVAVIAVAIGLQWQQGSDNAASVFTAAKPLTRSVGQEGQPRTSPDQQYLLYTEIAANKMRLFIKQLSDGRSLEVMPDANTNAWVGPGSWNASGNRLVYLVASKTYCRYYLQSFTAMTLGEPQLIHNCPAGSYGKIVFSHADDVLIFTERAAEHAPYELFEFNLITGKKRKLNQPALVLAGNISFDLHPTQNKLLVSSVDEQMWEGFYAVDLDNDSVTLLFKLDSYICCGIWHHSGKRVVLMGEHPAVQLVSYDLQGKDRQVLYAGSQRLYPPERHSNGHDYVFAAGRTNLDIHFYRFSQGNIQPIADSSVDDRLAIISPQHDHIAYIGLATGTEEIWLADSDGKNQRKLSHFNDQRHYLDLVWSPNGKTLAALTLNEIHLFDISTNVNHVLRIPQTEIRAISFQDEHNLFYSVKQHGQWTVKRYNTVTDQVSSIDSKWQFVRFAADADDSLWLDQQNNLYAGATAQLVTTAQLGPIDIMLGGKFNLTKLGASWYWQHWDNDQYQLYSLAAEHKQPQPLLRSDSPHFSVSAAGIFYHTAERRNIDIFQTMTAK</sequence>
<keyword evidence="3" id="KW-1133">Transmembrane helix</keyword>
<dbReference type="CDD" id="cd00383">
    <property type="entry name" value="trans_reg_C"/>
    <property type="match status" value="1"/>
</dbReference>
<evidence type="ECO:0000256" key="2">
    <source>
        <dbReference type="PROSITE-ProRule" id="PRU01091"/>
    </source>
</evidence>
<dbReference type="Gene3D" id="1.10.10.10">
    <property type="entry name" value="Winged helix-like DNA-binding domain superfamily/Winged helix DNA-binding domain"/>
    <property type="match status" value="1"/>
</dbReference>
<feature type="transmembrane region" description="Helical" evidence="3">
    <location>
        <begin position="131"/>
        <end position="148"/>
    </location>
</feature>
<dbReference type="Pfam" id="PF00486">
    <property type="entry name" value="Trans_reg_C"/>
    <property type="match status" value="1"/>
</dbReference>
<dbReference type="RefSeq" id="WP_205310019.1">
    <property type="nucleotide sequence ID" value="NZ_JAERPS020000001.1"/>
</dbReference>
<dbReference type="InterPro" id="IPR011042">
    <property type="entry name" value="6-blade_b-propeller_TolB-like"/>
</dbReference>
<name>A0ABS7X4I5_9GAMM</name>
<gene>
    <name evidence="5" type="ORF">I4W93_002445</name>
</gene>
<feature type="domain" description="OmpR/PhoB-type" evidence="4">
    <location>
        <begin position="1"/>
        <end position="98"/>
    </location>
</feature>
<dbReference type="InterPro" id="IPR036388">
    <property type="entry name" value="WH-like_DNA-bd_sf"/>
</dbReference>